<dbReference type="RefSeq" id="WP_113692183.1">
    <property type="nucleotide sequence ID" value="NZ_CP015163.1"/>
</dbReference>
<organism evidence="4 5">
    <name type="scientific">Amycolatopsis albispora</name>
    <dbReference type="NCBI Taxonomy" id="1804986"/>
    <lineage>
        <taxon>Bacteria</taxon>
        <taxon>Bacillati</taxon>
        <taxon>Actinomycetota</taxon>
        <taxon>Actinomycetes</taxon>
        <taxon>Pseudonocardiales</taxon>
        <taxon>Pseudonocardiaceae</taxon>
        <taxon>Amycolatopsis</taxon>
    </lineage>
</organism>
<accession>A0A344L4G0</accession>
<evidence type="ECO:0000313" key="5">
    <source>
        <dbReference type="Proteomes" id="UP000250434"/>
    </source>
</evidence>
<proteinExistence type="predicted"/>
<dbReference type="Pfam" id="PF00583">
    <property type="entry name" value="Acetyltransf_1"/>
    <property type="match status" value="1"/>
</dbReference>
<dbReference type="Gene3D" id="3.40.630.30">
    <property type="match status" value="1"/>
</dbReference>
<keyword evidence="1" id="KW-0808">Transferase</keyword>
<feature type="domain" description="N-acetyltransferase" evidence="3">
    <location>
        <begin position="1"/>
        <end position="114"/>
    </location>
</feature>
<dbReference type="KEGG" id="aab:A4R43_10585"/>
<dbReference type="GO" id="GO:0016747">
    <property type="term" value="F:acyltransferase activity, transferring groups other than amino-acyl groups"/>
    <property type="evidence" value="ECO:0007669"/>
    <property type="project" value="InterPro"/>
</dbReference>
<dbReference type="InterPro" id="IPR050680">
    <property type="entry name" value="YpeA/RimI_acetyltransf"/>
</dbReference>
<reference evidence="4 5" key="1">
    <citation type="submission" date="2016-04" db="EMBL/GenBank/DDBJ databases">
        <title>Complete genome sequence and analysis of deep-sea sediment isolate, Amycolatopsis sp. WP1.</title>
        <authorList>
            <person name="Wang H."/>
            <person name="Chen S."/>
            <person name="Wu Q."/>
        </authorList>
    </citation>
    <scope>NUCLEOTIDE SEQUENCE [LARGE SCALE GENOMIC DNA]</scope>
    <source>
        <strain evidence="4 5">WP1</strain>
    </source>
</reference>
<keyword evidence="5" id="KW-1185">Reference proteome</keyword>
<dbReference type="PANTHER" id="PTHR43420:SF44">
    <property type="entry name" value="ACETYLTRANSFERASE YPEA"/>
    <property type="match status" value="1"/>
</dbReference>
<dbReference type="PROSITE" id="PS51186">
    <property type="entry name" value="GNAT"/>
    <property type="match status" value="1"/>
</dbReference>
<name>A0A344L4G0_9PSEU</name>
<dbReference type="EMBL" id="CP015163">
    <property type="protein sequence ID" value="AXB42934.1"/>
    <property type="molecule type" value="Genomic_DNA"/>
</dbReference>
<sequence length="114" mass="12720">MRTGIRAFEPADQPAVTEFALRADQRRAVEAACQDENLTAWVSEAASAVDPAYQRRGIATALTEHALRWFTENGLTLAMVETGGDPGHAPARRTYERAGFTQLPIARYFRRLDR</sequence>
<dbReference type="CDD" id="cd04301">
    <property type="entry name" value="NAT_SF"/>
    <property type="match status" value="1"/>
</dbReference>
<dbReference type="OrthoDB" id="9803233at2"/>
<keyword evidence="2" id="KW-0012">Acyltransferase</keyword>
<dbReference type="InterPro" id="IPR016181">
    <property type="entry name" value="Acyl_CoA_acyltransferase"/>
</dbReference>
<gene>
    <name evidence="4" type="ORF">A4R43_10585</name>
</gene>
<protein>
    <recommendedName>
        <fullName evidence="3">N-acetyltransferase domain-containing protein</fullName>
    </recommendedName>
</protein>
<evidence type="ECO:0000256" key="2">
    <source>
        <dbReference type="ARBA" id="ARBA00023315"/>
    </source>
</evidence>
<dbReference type="AlphaFoldDB" id="A0A344L4G0"/>
<dbReference type="SUPFAM" id="SSF55729">
    <property type="entry name" value="Acyl-CoA N-acyltransferases (Nat)"/>
    <property type="match status" value="1"/>
</dbReference>
<evidence type="ECO:0000256" key="1">
    <source>
        <dbReference type="ARBA" id="ARBA00022679"/>
    </source>
</evidence>
<evidence type="ECO:0000313" key="4">
    <source>
        <dbReference type="EMBL" id="AXB42934.1"/>
    </source>
</evidence>
<dbReference type="InterPro" id="IPR000182">
    <property type="entry name" value="GNAT_dom"/>
</dbReference>
<evidence type="ECO:0000259" key="3">
    <source>
        <dbReference type="PROSITE" id="PS51186"/>
    </source>
</evidence>
<dbReference type="PANTHER" id="PTHR43420">
    <property type="entry name" value="ACETYLTRANSFERASE"/>
    <property type="match status" value="1"/>
</dbReference>
<dbReference type="Proteomes" id="UP000250434">
    <property type="component" value="Chromosome"/>
</dbReference>